<keyword evidence="1" id="KW-0732">Signal</keyword>
<evidence type="ECO:0000313" key="4">
    <source>
        <dbReference type="Proteomes" id="UP001497516"/>
    </source>
</evidence>
<name>A0AAV2D6W5_9ROSI</name>
<dbReference type="EMBL" id="OZ034815">
    <property type="protein sequence ID" value="CAL1368969.1"/>
    <property type="molecule type" value="Genomic_DNA"/>
</dbReference>
<sequence length="158" mass="17671">MKAKTTSFMSFRATILLFFFFLACSPPLPCRSHEHMCLLPLRGQGTSTYRYICNEEDVGNDQITRDAIDAVLDGLLSVPSVDFNYDGGDVYCDKSNGDLIYGYIYCASGDKAACQDKLQGAYADVVEKKCGRYRVGAQVVASDGSCLRYEKYWFCPWP</sequence>
<accession>A0AAV2D6W5</accession>
<reference evidence="3 4" key="1">
    <citation type="submission" date="2024-04" db="EMBL/GenBank/DDBJ databases">
        <authorList>
            <person name="Fracassetti M."/>
        </authorList>
    </citation>
    <scope>NUCLEOTIDE SEQUENCE [LARGE SCALE GENOMIC DNA]</scope>
</reference>
<feature type="signal peptide" evidence="1">
    <location>
        <begin position="1"/>
        <end position="32"/>
    </location>
</feature>
<dbReference type="PROSITE" id="PS51473">
    <property type="entry name" value="GNK2"/>
    <property type="match status" value="1"/>
</dbReference>
<keyword evidence="4" id="KW-1185">Reference proteome</keyword>
<dbReference type="PROSITE" id="PS51257">
    <property type="entry name" value="PROKAR_LIPOPROTEIN"/>
    <property type="match status" value="1"/>
</dbReference>
<evidence type="ECO:0000313" key="3">
    <source>
        <dbReference type="EMBL" id="CAL1368969.1"/>
    </source>
</evidence>
<feature type="chain" id="PRO_5043584395" description="Gnk2-homologous domain-containing protein" evidence="1">
    <location>
        <begin position="33"/>
        <end position="158"/>
    </location>
</feature>
<proteinExistence type="predicted"/>
<dbReference type="Proteomes" id="UP001497516">
    <property type="component" value="Chromosome 2"/>
</dbReference>
<evidence type="ECO:0000259" key="2">
    <source>
        <dbReference type="PROSITE" id="PS51473"/>
    </source>
</evidence>
<organism evidence="3 4">
    <name type="scientific">Linum trigynum</name>
    <dbReference type="NCBI Taxonomy" id="586398"/>
    <lineage>
        <taxon>Eukaryota</taxon>
        <taxon>Viridiplantae</taxon>
        <taxon>Streptophyta</taxon>
        <taxon>Embryophyta</taxon>
        <taxon>Tracheophyta</taxon>
        <taxon>Spermatophyta</taxon>
        <taxon>Magnoliopsida</taxon>
        <taxon>eudicotyledons</taxon>
        <taxon>Gunneridae</taxon>
        <taxon>Pentapetalae</taxon>
        <taxon>rosids</taxon>
        <taxon>fabids</taxon>
        <taxon>Malpighiales</taxon>
        <taxon>Linaceae</taxon>
        <taxon>Linum</taxon>
    </lineage>
</organism>
<evidence type="ECO:0000256" key="1">
    <source>
        <dbReference type="SAM" id="SignalP"/>
    </source>
</evidence>
<dbReference type="AlphaFoldDB" id="A0AAV2D6W5"/>
<feature type="domain" description="Gnk2-homologous" evidence="2">
    <location>
        <begin position="46"/>
        <end position="154"/>
    </location>
</feature>
<dbReference type="InterPro" id="IPR002902">
    <property type="entry name" value="GNK2"/>
</dbReference>
<gene>
    <name evidence="3" type="ORF">LTRI10_LOCUS11825</name>
</gene>
<protein>
    <recommendedName>
        <fullName evidence="2">Gnk2-homologous domain-containing protein</fullName>
    </recommendedName>
</protein>